<dbReference type="EMBL" id="CP014639">
    <property type="protein sequence ID" value="ANH78843.1"/>
    <property type="molecule type" value="Genomic_DNA"/>
</dbReference>
<evidence type="ECO:0000313" key="3">
    <source>
        <dbReference type="Proteomes" id="UP000078162"/>
    </source>
</evidence>
<dbReference type="STRING" id="1806891.Cs308_0673"/>
<reference evidence="2 3" key="1">
    <citation type="submission" date="2016-03" db="EMBL/GenBank/DDBJ databases">
        <title>Culture-independent genomics supports pathogen discovery for uncultivable bacteria within the genus Chlamydia.</title>
        <authorList>
            <person name="Taylor-Brown A."/>
            <person name="Bachmann N.L."/>
            <person name="Borel N."/>
            <person name="Polkinghorne A."/>
        </authorList>
    </citation>
    <scope>NUCLEOTIDE SEQUENCE [LARGE SCALE GENOMIC DNA]</scope>
    <source>
        <strain evidence="2 3">2742-308</strain>
    </source>
</reference>
<dbReference type="KEGG" id="csaz:Cs308_0673"/>
<evidence type="ECO:0000256" key="1">
    <source>
        <dbReference type="SAM" id="Phobius"/>
    </source>
</evidence>
<keyword evidence="1" id="KW-1133">Transmembrane helix</keyword>
<keyword evidence="1" id="KW-0472">Membrane</keyword>
<proteinExistence type="predicted"/>
<dbReference type="AlphaFoldDB" id="A0A1A9HXM0"/>
<evidence type="ECO:0000313" key="2">
    <source>
        <dbReference type="EMBL" id="ANH78843.1"/>
    </source>
</evidence>
<gene>
    <name evidence="2" type="ORF">Cs308_0673</name>
</gene>
<sequence>MPSKNYTPSASLFIQPIEMVEKISAVKVKSTVSFKKRYLLEFLELLWLFLRFLGFLRCSYFVAVFIFHSVLLFLTFLYLSLVYFLHFLTLPLIESVIGKIK</sequence>
<dbReference type="Proteomes" id="UP000078162">
    <property type="component" value="Chromosome"/>
</dbReference>
<keyword evidence="3" id="KW-1185">Reference proteome</keyword>
<accession>A0A1A9HXM0</accession>
<name>A0A1A9HXM0_9CHLA</name>
<organism evidence="2 3">
    <name type="scientific">Candidatus Chlamydia sanziniae</name>
    <dbReference type="NCBI Taxonomy" id="1806891"/>
    <lineage>
        <taxon>Bacteria</taxon>
        <taxon>Pseudomonadati</taxon>
        <taxon>Chlamydiota</taxon>
        <taxon>Chlamydiia</taxon>
        <taxon>Chlamydiales</taxon>
        <taxon>Chlamydiaceae</taxon>
        <taxon>Chlamydia/Chlamydophila group</taxon>
        <taxon>Chlamydia</taxon>
    </lineage>
</organism>
<keyword evidence="1" id="KW-0812">Transmembrane</keyword>
<feature type="transmembrane region" description="Helical" evidence="1">
    <location>
        <begin position="73"/>
        <end position="93"/>
    </location>
</feature>
<dbReference type="PATRIC" id="fig|1806891.3.peg.664"/>
<protein>
    <submittedName>
        <fullName evidence="2">Uncharacterized protein</fullName>
    </submittedName>
</protein>
<feature type="transmembrane region" description="Helical" evidence="1">
    <location>
        <begin position="45"/>
        <end position="67"/>
    </location>
</feature>